<dbReference type="Pfam" id="PF00484">
    <property type="entry name" value="Pro_CA"/>
    <property type="match status" value="1"/>
</dbReference>
<evidence type="ECO:0000256" key="10">
    <source>
        <dbReference type="RuleBase" id="RU003956"/>
    </source>
</evidence>
<dbReference type="RefSeq" id="WP_078789579.1">
    <property type="nucleotide sequence ID" value="NZ_FUWR01000005.1"/>
</dbReference>
<evidence type="ECO:0000313" key="11">
    <source>
        <dbReference type="EMBL" id="SJZ66483.1"/>
    </source>
</evidence>
<evidence type="ECO:0000256" key="7">
    <source>
        <dbReference type="ARBA" id="ARBA00031969"/>
    </source>
</evidence>
<evidence type="ECO:0000256" key="5">
    <source>
        <dbReference type="ARBA" id="ARBA00022833"/>
    </source>
</evidence>
<dbReference type="GO" id="GO:0008270">
    <property type="term" value="F:zinc ion binding"/>
    <property type="evidence" value="ECO:0007669"/>
    <property type="project" value="UniProtKB-UniRule"/>
</dbReference>
<dbReference type="CDD" id="cd00884">
    <property type="entry name" value="beta_CA_cladeB"/>
    <property type="match status" value="1"/>
</dbReference>
<dbReference type="GO" id="GO:0015976">
    <property type="term" value="P:carbon utilization"/>
    <property type="evidence" value="ECO:0007669"/>
    <property type="project" value="InterPro"/>
</dbReference>
<keyword evidence="4 9" id="KW-0479">Metal-binding</keyword>
<proteinExistence type="inferred from homology"/>
<comment type="function">
    <text evidence="10">Reversible hydration of carbon dioxide.</text>
</comment>
<evidence type="ECO:0000256" key="8">
    <source>
        <dbReference type="ARBA" id="ARBA00048348"/>
    </source>
</evidence>
<organism evidence="11 12">
    <name type="scientific">Trichlorobacter thiogenes</name>
    <dbReference type="NCBI Taxonomy" id="115783"/>
    <lineage>
        <taxon>Bacteria</taxon>
        <taxon>Pseudomonadati</taxon>
        <taxon>Thermodesulfobacteriota</taxon>
        <taxon>Desulfuromonadia</taxon>
        <taxon>Geobacterales</taxon>
        <taxon>Geobacteraceae</taxon>
        <taxon>Trichlorobacter</taxon>
    </lineage>
</organism>
<dbReference type="InterPro" id="IPR036874">
    <property type="entry name" value="Carbonic_anhydrase_sf"/>
</dbReference>
<comment type="cofactor">
    <cofactor evidence="9">
        <name>Zn(2+)</name>
        <dbReference type="ChEBI" id="CHEBI:29105"/>
    </cofactor>
    <text evidence="9">Binds 1 zinc ion per subunit.</text>
</comment>
<keyword evidence="5 9" id="KW-0862">Zinc</keyword>
<sequence length="210" mass="23787">MQEIQKFIHGFRNFQEEYFHEDHELFDCLKKGQRPKVVLIGCSDSRVDPSMMVRSEPGDLFIVRNVANLVPPCEHDQAYHGVSAALEYAVCHLEVEHIIVLGHSNCGGIRSLMEGIPSDKNGEYISKWVSIAERAKQQVLENFAGDSPERQAKACEHASILVSLENLLTFPWVRERVDAGQLDLHGWYFDIESGNLYSYHPASGEFTLLV</sequence>
<evidence type="ECO:0000256" key="4">
    <source>
        <dbReference type="ARBA" id="ARBA00022723"/>
    </source>
</evidence>
<dbReference type="FunFam" id="3.40.1050.10:FF:000003">
    <property type="entry name" value="Carbonic anhydrase"/>
    <property type="match status" value="1"/>
</dbReference>
<dbReference type="PANTHER" id="PTHR11002">
    <property type="entry name" value="CARBONIC ANHYDRASE"/>
    <property type="match status" value="1"/>
</dbReference>
<dbReference type="OrthoDB" id="9797527at2"/>
<dbReference type="EMBL" id="FUWR01000005">
    <property type="protein sequence ID" value="SJZ66483.1"/>
    <property type="molecule type" value="Genomic_DNA"/>
</dbReference>
<dbReference type="Proteomes" id="UP000190102">
    <property type="component" value="Unassembled WGS sequence"/>
</dbReference>
<evidence type="ECO:0000256" key="3">
    <source>
        <dbReference type="ARBA" id="ARBA00014628"/>
    </source>
</evidence>
<dbReference type="Gene3D" id="3.40.1050.10">
    <property type="entry name" value="Carbonic anhydrase"/>
    <property type="match status" value="1"/>
</dbReference>
<comment type="catalytic activity">
    <reaction evidence="8 10">
        <text>hydrogencarbonate + H(+) = CO2 + H2O</text>
        <dbReference type="Rhea" id="RHEA:10748"/>
        <dbReference type="ChEBI" id="CHEBI:15377"/>
        <dbReference type="ChEBI" id="CHEBI:15378"/>
        <dbReference type="ChEBI" id="CHEBI:16526"/>
        <dbReference type="ChEBI" id="CHEBI:17544"/>
        <dbReference type="EC" id="4.2.1.1"/>
    </reaction>
</comment>
<keyword evidence="6 10" id="KW-0456">Lyase</keyword>
<dbReference type="SUPFAM" id="SSF53056">
    <property type="entry name" value="beta-carbonic anhydrase, cab"/>
    <property type="match status" value="1"/>
</dbReference>
<dbReference type="PANTHER" id="PTHR11002:SF76">
    <property type="entry name" value="CARBONIC ANHYDRASE"/>
    <property type="match status" value="1"/>
</dbReference>
<name>A0A1T4MHT5_9BACT</name>
<dbReference type="PROSITE" id="PS00704">
    <property type="entry name" value="PROK_CO2_ANHYDRASE_1"/>
    <property type="match status" value="1"/>
</dbReference>
<evidence type="ECO:0000256" key="6">
    <source>
        <dbReference type="ARBA" id="ARBA00023239"/>
    </source>
</evidence>
<reference evidence="12" key="1">
    <citation type="submission" date="2017-02" db="EMBL/GenBank/DDBJ databases">
        <authorList>
            <person name="Varghese N."/>
            <person name="Submissions S."/>
        </authorList>
    </citation>
    <scope>NUCLEOTIDE SEQUENCE [LARGE SCALE GENOMIC DNA]</scope>
    <source>
        <strain evidence="12">ATCC BAA-34</strain>
    </source>
</reference>
<evidence type="ECO:0000256" key="1">
    <source>
        <dbReference type="ARBA" id="ARBA00006217"/>
    </source>
</evidence>
<comment type="similarity">
    <text evidence="1 10">Belongs to the beta-class carbonic anhydrase family.</text>
</comment>
<dbReference type="PROSITE" id="PS00705">
    <property type="entry name" value="PROK_CO2_ANHYDRASE_2"/>
    <property type="match status" value="1"/>
</dbReference>
<evidence type="ECO:0000256" key="2">
    <source>
        <dbReference type="ARBA" id="ARBA00012925"/>
    </source>
</evidence>
<evidence type="ECO:0000313" key="12">
    <source>
        <dbReference type="Proteomes" id="UP000190102"/>
    </source>
</evidence>
<feature type="binding site" evidence="9">
    <location>
        <position position="42"/>
    </location>
    <ligand>
        <name>Zn(2+)</name>
        <dbReference type="ChEBI" id="CHEBI:29105"/>
    </ligand>
</feature>
<dbReference type="EC" id="4.2.1.1" evidence="2 10"/>
<dbReference type="GO" id="GO:0004089">
    <property type="term" value="F:carbonate dehydratase activity"/>
    <property type="evidence" value="ECO:0007669"/>
    <property type="project" value="UniProtKB-UniRule"/>
</dbReference>
<keyword evidence="12" id="KW-1185">Reference proteome</keyword>
<dbReference type="STRING" id="115783.SAMN02745119_01301"/>
<dbReference type="InterPro" id="IPR015892">
    <property type="entry name" value="Carbonic_anhydrase_CS"/>
</dbReference>
<accession>A0A1T4MHT5</accession>
<dbReference type="InterPro" id="IPR001765">
    <property type="entry name" value="Carbonic_anhydrase"/>
</dbReference>
<protein>
    <recommendedName>
        <fullName evidence="3 10">Carbonic anhydrase</fullName>
        <ecNumber evidence="2 10">4.2.1.1</ecNumber>
    </recommendedName>
    <alternativeName>
        <fullName evidence="7 10">Carbonate dehydratase</fullName>
    </alternativeName>
</protein>
<feature type="binding site" evidence="9">
    <location>
        <position position="103"/>
    </location>
    <ligand>
        <name>Zn(2+)</name>
        <dbReference type="ChEBI" id="CHEBI:29105"/>
    </ligand>
</feature>
<evidence type="ECO:0000256" key="9">
    <source>
        <dbReference type="PIRSR" id="PIRSR601765-1"/>
    </source>
</evidence>
<gene>
    <name evidence="11" type="ORF">SAMN02745119_01301</name>
</gene>
<dbReference type="InterPro" id="IPR045066">
    <property type="entry name" value="Beta_CA_cladeB"/>
</dbReference>
<feature type="binding site" evidence="9">
    <location>
        <position position="44"/>
    </location>
    <ligand>
        <name>Zn(2+)</name>
        <dbReference type="ChEBI" id="CHEBI:29105"/>
    </ligand>
</feature>
<dbReference type="SMART" id="SM00947">
    <property type="entry name" value="Pro_CA"/>
    <property type="match status" value="1"/>
</dbReference>
<feature type="binding site" evidence="9">
    <location>
        <position position="106"/>
    </location>
    <ligand>
        <name>Zn(2+)</name>
        <dbReference type="ChEBI" id="CHEBI:29105"/>
    </ligand>
</feature>
<dbReference type="AlphaFoldDB" id="A0A1T4MHT5"/>